<evidence type="ECO:0000256" key="12">
    <source>
        <dbReference type="ARBA" id="ARBA00048843"/>
    </source>
</evidence>
<dbReference type="InterPro" id="IPR013154">
    <property type="entry name" value="ADH-like_N"/>
</dbReference>
<evidence type="ECO:0000256" key="9">
    <source>
        <dbReference type="ARBA" id="ARBA00023128"/>
    </source>
</evidence>
<keyword evidence="15" id="KW-1185">Reference proteome</keyword>
<evidence type="ECO:0000256" key="1">
    <source>
        <dbReference type="ARBA" id="ARBA00004173"/>
    </source>
</evidence>
<dbReference type="EMBL" id="KV417480">
    <property type="protein sequence ID" value="KZP34668.1"/>
    <property type="molecule type" value="Genomic_DNA"/>
</dbReference>
<dbReference type="CDD" id="cd08290">
    <property type="entry name" value="ETR"/>
    <property type="match status" value="1"/>
</dbReference>
<keyword evidence="10" id="KW-0275">Fatty acid biosynthesis</keyword>
<keyword evidence="3" id="KW-0444">Lipid biosynthesis</keyword>
<sequence>MFMPQLRSAACSISRAQGSFSRFSTSVNLKDNRAIIYSSNGTPPDVLTAVSYPSLSDPSPNTVNIKYLLSPINPSDINVIEGRYVEAASRANIGEHSDVFVAGNEALAEVIAIGDGVTEIKKGSWVVMGKEQSGTWRSQANVRAEDLVQVPEGASEVGAATISINPPSAYGMLSQFVDLKAGDWLIQNGANSAVGQAVIQIAAARGVKTINLVRSRRDGLGALRKELYGLGATQVATYDDIAHKSFRETVKGWTKGKEILLGLNCVGGPAATDMARYLGNDAFLVSYGAMAKQPLALPTSLFIFKNLKSVGYSLYRPGEAYKTREGRDRVMHTLVGLMKEGKLKDPEHEILTLEAGESNEDVSKKIRDVLVKLSEGRYGKKVLLRVEGN</sequence>
<evidence type="ECO:0000259" key="13">
    <source>
        <dbReference type="SMART" id="SM00829"/>
    </source>
</evidence>
<dbReference type="AlphaFoldDB" id="A0A166XD68"/>
<organism evidence="14 15">
    <name type="scientific">Athelia psychrophila</name>
    <dbReference type="NCBI Taxonomy" id="1759441"/>
    <lineage>
        <taxon>Eukaryota</taxon>
        <taxon>Fungi</taxon>
        <taxon>Dikarya</taxon>
        <taxon>Basidiomycota</taxon>
        <taxon>Agaricomycotina</taxon>
        <taxon>Agaricomycetes</taxon>
        <taxon>Agaricomycetidae</taxon>
        <taxon>Atheliales</taxon>
        <taxon>Atheliaceae</taxon>
        <taxon>Athelia</taxon>
    </lineage>
</organism>
<dbReference type="Pfam" id="PF08240">
    <property type="entry name" value="ADH_N"/>
    <property type="match status" value="1"/>
</dbReference>
<evidence type="ECO:0000313" key="15">
    <source>
        <dbReference type="Proteomes" id="UP000076532"/>
    </source>
</evidence>
<evidence type="ECO:0000313" key="14">
    <source>
        <dbReference type="EMBL" id="KZP34668.1"/>
    </source>
</evidence>
<name>A0A166XD68_9AGAM</name>
<dbReference type="PANTHER" id="PTHR43981:SF2">
    <property type="entry name" value="ENOYL-[ACYL-CARRIER-PROTEIN] REDUCTASE, MITOCHONDRIAL"/>
    <property type="match status" value="1"/>
</dbReference>
<keyword evidence="8" id="KW-0443">Lipid metabolism</keyword>
<evidence type="ECO:0000256" key="10">
    <source>
        <dbReference type="ARBA" id="ARBA00023160"/>
    </source>
</evidence>
<keyword evidence="4" id="KW-0276">Fatty acid metabolism</keyword>
<evidence type="ECO:0000256" key="3">
    <source>
        <dbReference type="ARBA" id="ARBA00022516"/>
    </source>
</evidence>
<dbReference type="Pfam" id="PF00107">
    <property type="entry name" value="ADH_zinc_N"/>
    <property type="match status" value="1"/>
</dbReference>
<dbReference type="InterPro" id="IPR036291">
    <property type="entry name" value="NAD(P)-bd_dom_sf"/>
</dbReference>
<proteinExistence type="inferred from homology"/>
<dbReference type="OrthoDB" id="7482721at2759"/>
<evidence type="ECO:0000256" key="4">
    <source>
        <dbReference type="ARBA" id="ARBA00022832"/>
    </source>
</evidence>
<reference evidence="14 15" key="1">
    <citation type="journal article" date="2016" name="Mol. Biol. Evol.">
        <title>Comparative Genomics of Early-Diverging Mushroom-Forming Fungi Provides Insights into the Origins of Lignocellulose Decay Capabilities.</title>
        <authorList>
            <person name="Nagy L.G."/>
            <person name="Riley R."/>
            <person name="Tritt A."/>
            <person name="Adam C."/>
            <person name="Daum C."/>
            <person name="Floudas D."/>
            <person name="Sun H."/>
            <person name="Yadav J.S."/>
            <person name="Pangilinan J."/>
            <person name="Larsson K.H."/>
            <person name="Matsuura K."/>
            <person name="Barry K."/>
            <person name="Labutti K."/>
            <person name="Kuo R."/>
            <person name="Ohm R.A."/>
            <person name="Bhattacharya S.S."/>
            <person name="Shirouzu T."/>
            <person name="Yoshinaga Y."/>
            <person name="Martin F.M."/>
            <person name="Grigoriev I.V."/>
            <person name="Hibbett D.S."/>
        </authorList>
    </citation>
    <scope>NUCLEOTIDE SEQUENCE [LARGE SCALE GENOMIC DNA]</scope>
    <source>
        <strain evidence="14 15">CBS 109695</strain>
    </source>
</reference>
<keyword evidence="5" id="KW-0521">NADP</keyword>
<dbReference type="GO" id="GO:0006633">
    <property type="term" value="P:fatty acid biosynthetic process"/>
    <property type="evidence" value="ECO:0007669"/>
    <property type="project" value="UniProtKB-KW"/>
</dbReference>
<evidence type="ECO:0000256" key="8">
    <source>
        <dbReference type="ARBA" id="ARBA00023098"/>
    </source>
</evidence>
<dbReference type="PANTHER" id="PTHR43981">
    <property type="entry name" value="ENOYL-[ACYL-CARRIER-PROTEIN] REDUCTASE, MITOCHONDRIAL"/>
    <property type="match status" value="1"/>
</dbReference>
<evidence type="ECO:0000256" key="11">
    <source>
        <dbReference type="ARBA" id="ARBA00038963"/>
    </source>
</evidence>
<accession>A0A166XD68</accession>
<dbReference type="SUPFAM" id="SSF51735">
    <property type="entry name" value="NAD(P)-binding Rossmann-fold domains"/>
    <property type="match status" value="1"/>
</dbReference>
<dbReference type="STRING" id="436010.A0A166XD68"/>
<dbReference type="GO" id="GO:0005739">
    <property type="term" value="C:mitochondrion"/>
    <property type="evidence" value="ECO:0007669"/>
    <property type="project" value="UniProtKB-SubCell"/>
</dbReference>
<dbReference type="SMART" id="SM00829">
    <property type="entry name" value="PKS_ER"/>
    <property type="match status" value="1"/>
</dbReference>
<comment type="subcellular location">
    <subcellularLocation>
        <location evidence="1">Mitochondrion</location>
    </subcellularLocation>
</comment>
<keyword evidence="9" id="KW-0496">Mitochondrion</keyword>
<dbReference type="Gene3D" id="3.90.180.10">
    <property type="entry name" value="Medium-chain alcohol dehydrogenases, catalytic domain"/>
    <property type="match status" value="1"/>
</dbReference>
<protein>
    <recommendedName>
        <fullName evidence="11">enoyl-[acyl-carrier-protein] reductase</fullName>
        <ecNumber evidence="11">1.3.1.104</ecNumber>
    </recommendedName>
</protein>
<dbReference type="InterPro" id="IPR011032">
    <property type="entry name" value="GroES-like_sf"/>
</dbReference>
<dbReference type="SUPFAM" id="SSF50129">
    <property type="entry name" value="GroES-like"/>
    <property type="match status" value="1"/>
</dbReference>
<dbReference type="Proteomes" id="UP000076532">
    <property type="component" value="Unassembled WGS sequence"/>
</dbReference>
<evidence type="ECO:0000256" key="5">
    <source>
        <dbReference type="ARBA" id="ARBA00022857"/>
    </source>
</evidence>
<dbReference type="GO" id="GO:0141148">
    <property type="term" value="F:enoyl-[acyl-carrier-protein] reductase (NADPH) activity"/>
    <property type="evidence" value="ECO:0007669"/>
    <property type="project" value="UniProtKB-EC"/>
</dbReference>
<feature type="domain" description="Enoyl reductase (ER)" evidence="13">
    <location>
        <begin position="41"/>
        <end position="383"/>
    </location>
</feature>
<evidence type="ECO:0000256" key="6">
    <source>
        <dbReference type="ARBA" id="ARBA00022946"/>
    </source>
</evidence>
<keyword evidence="6" id="KW-0809">Transit peptide</keyword>
<evidence type="ECO:0000256" key="7">
    <source>
        <dbReference type="ARBA" id="ARBA00023002"/>
    </source>
</evidence>
<dbReference type="InterPro" id="IPR051034">
    <property type="entry name" value="Mito_Enoyl-ACP_Reductase"/>
</dbReference>
<dbReference type="Gene3D" id="3.40.50.720">
    <property type="entry name" value="NAD(P)-binding Rossmann-like Domain"/>
    <property type="match status" value="1"/>
</dbReference>
<comment type="similarity">
    <text evidence="2">Belongs to the zinc-containing alcohol dehydrogenase family. Quinone oxidoreductase subfamily.</text>
</comment>
<gene>
    <name evidence="14" type="ORF">FIBSPDRAFT_810065</name>
</gene>
<evidence type="ECO:0000256" key="2">
    <source>
        <dbReference type="ARBA" id="ARBA00010371"/>
    </source>
</evidence>
<dbReference type="InterPro" id="IPR013149">
    <property type="entry name" value="ADH-like_C"/>
</dbReference>
<comment type="catalytic activity">
    <reaction evidence="12">
        <text>a 2,3-saturated acyl-[ACP] + NADP(+) = a (2E)-enoyl-[ACP] + NADPH + H(+)</text>
        <dbReference type="Rhea" id="RHEA:22564"/>
        <dbReference type="Rhea" id="RHEA-COMP:9925"/>
        <dbReference type="Rhea" id="RHEA-COMP:9926"/>
        <dbReference type="ChEBI" id="CHEBI:15378"/>
        <dbReference type="ChEBI" id="CHEBI:57783"/>
        <dbReference type="ChEBI" id="CHEBI:58349"/>
        <dbReference type="ChEBI" id="CHEBI:78784"/>
        <dbReference type="ChEBI" id="CHEBI:78785"/>
        <dbReference type="EC" id="1.3.1.104"/>
    </reaction>
</comment>
<keyword evidence="7" id="KW-0560">Oxidoreductase</keyword>
<dbReference type="EC" id="1.3.1.104" evidence="11"/>
<dbReference type="InterPro" id="IPR020843">
    <property type="entry name" value="ER"/>
</dbReference>